<dbReference type="GeneID" id="103522310"/>
<proteinExistence type="predicted"/>
<dbReference type="STRING" id="121845.A0A1S3DQT0"/>
<dbReference type="KEGG" id="dci:103522310"/>
<accession>A0A1S3DQT0</accession>
<dbReference type="RefSeq" id="XP_008485636.1">
    <property type="nucleotide sequence ID" value="XM_008487414.1"/>
</dbReference>
<reference evidence="3" key="1">
    <citation type="submission" date="2025-08" db="UniProtKB">
        <authorList>
            <consortium name="RefSeq"/>
        </authorList>
    </citation>
    <scope>IDENTIFICATION</scope>
</reference>
<dbReference type="PANTHER" id="PTHR22954:SF3">
    <property type="entry name" value="PROTEIN CBG08539"/>
    <property type="match status" value="1"/>
</dbReference>
<organism evidence="2 3">
    <name type="scientific">Diaphorina citri</name>
    <name type="common">Asian citrus psyllid</name>
    <dbReference type="NCBI Taxonomy" id="121845"/>
    <lineage>
        <taxon>Eukaryota</taxon>
        <taxon>Metazoa</taxon>
        <taxon>Ecdysozoa</taxon>
        <taxon>Arthropoda</taxon>
        <taxon>Hexapoda</taxon>
        <taxon>Insecta</taxon>
        <taxon>Pterygota</taxon>
        <taxon>Neoptera</taxon>
        <taxon>Paraneoptera</taxon>
        <taxon>Hemiptera</taxon>
        <taxon>Sternorrhyncha</taxon>
        <taxon>Psylloidea</taxon>
        <taxon>Psyllidae</taxon>
        <taxon>Diaphorininae</taxon>
        <taxon>Diaphorina</taxon>
    </lineage>
</organism>
<dbReference type="Proteomes" id="UP000079169">
    <property type="component" value="Unplaced"/>
</dbReference>
<evidence type="ECO:0000256" key="1">
    <source>
        <dbReference type="SAM" id="MobiDB-lite"/>
    </source>
</evidence>
<dbReference type="InterPro" id="IPR005312">
    <property type="entry name" value="DUF1759"/>
</dbReference>
<keyword evidence="2" id="KW-1185">Reference proteome</keyword>
<dbReference type="AlphaFoldDB" id="A0A1S3DQT0"/>
<dbReference type="Pfam" id="PF03564">
    <property type="entry name" value="DUF1759"/>
    <property type="match status" value="1"/>
</dbReference>
<feature type="compositionally biased region" description="Low complexity" evidence="1">
    <location>
        <begin position="107"/>
        <end position="119"/>
    </location>
</feature>
<dbReference type="PaxDb" id="121845-A0A1S3DQT0"/>
<evidence type="ECO:0000313" key="3">
    <source>
        <dbReference type="RefSeq" id="XP_008485636.1"/>
    </source>
</evidence>
<protein>
    <submittedName>
        <fullName evidence="3">Uncharacterized protein LOC103522310</fullName>
    </submittedName>
</protein>
<feature type="region of interest" description="Disordered" evidence="1">
    <location>
        <begin position="105"/>
        <end position="124"/>
    </location>
</feature>
<name>A0A1S3DQT0_DIACI</name>
<dbReference type="OMA" id="WEISISS"/>
<evidence type="ECO:0000313" key="2">
    <source>
        <dbReference type="Proteomes" id="UP000079169"/>
    </source>
</evidence>
<gene>
    <name evidence="3" type="primary">LOC103522310</name>
</gene>
<dbReference type="PANTHER" id="PTHR22954">
    <property type="entry name" value="RETROVIRAL PROTEASE-RELATED"/>
    <property type="match status" value="1"/>
</dbReference>
<sequence>MSLSIERLLSKQKKCFKTLSLIEGFLKNGDSVQHTIGRLEGSFEQLANLKGEFEDLHLQILELKGLDDEDQLNVSDEFESRAFDCYNDLKQNLTKLKANLNNIETDQSSVTSQNSQSPSHISQSPCHIRLPPIELPTFEGESDRWLPYKDIFTSLVHNNESLTDVQRLHYLKASLKGEASDLVSSLSTSNNNYDVAWKLLCEQYENTRLIVNNHVKAIVNAPPVNTANYRTYSIFTSEIIKNLKAIEALGVSVHGWDPLLISLLLNKLDLETQRDWEISISSSQELPRVQELLDFLSKRGRVEEMLHSNNFENIGKRDTSKQIRFRNSTGLGNQHLFLSRIA</sequence>